<evidence type="ECO:0000259" key="1">
    <source>
        <dbReference type="Pfam" id="PF01814"/>
    </source>
</evidence>
<accession>A0A4R2NKF1</accession>
<comment type="caution">
    <text evidence="2">The sequence shown here is derived from an EMBL/GenBank/DDBJ whole genome shotgun (WGS) entry which is preliminary data.</text>
</comment>
<keyword evidence="3" id="KW-1185">Reference proteome</keyword>
<dbReference type="Gene3D" id="1.20.120.520">
    <property type="entry name" value="nmb1532 protein domain like"/>
    <property type="match status" value="1"/>
</dbReference>
<evidence type="ECO:0000313" key="3">
    <source>
        <dbReference type="Proteomes" id="UP000295733"/>
    </source>
</evidence>
<organism evidence="2 3">
    <name type="scientific">Rhodovulum adriaticum</name>
    <name type="common">Rhodopseudomonas adriatica</name>
    <dbReference type="NCBI Taxonomy" id="35804"/>
    <lineage>
        <taxon>Bacteria</taxon>
        <taxon>Pseudomonadati</taxon>
        <taxon>Pseudomonadota</taxon>
        <taxon>Alphaproteobacteria</taxon>
        <taxon>Rhodobacterales</taxon>
        <taxon>Paracoccaceae</taxon>
        <taxon>Rhodovulum</taxon>
    </lineage>
</organism>
<dbReference type="OrthoDB" id="6077989at2"/>
<dbReference type="Proteomes" id="UP000295733">
    <property type="component" value="Unassembled WGS sequence"/>
</dbReference>
<proteinExistence type="predicted"/>
<protein>
    <submittedName>
        <fullName evidence="2">Hemerythrin HHE cation binding domain-containing protein</fullName>
    </submittedName>
</protein>
<name>A0A4R2NKF1_RHOAD</name>
<dbReference type="CDD" id="cd12108">
    <property type="entry name" value="Hr-like"/>
    <property type="match status" value="1"/>
</dbReference>
<sequence>MLEKTDLTARTGLPDALRTLLQDHPRDLWESHENFDGLTRFWMERHMMFRRLLAGMTTRTEALLDGNIAPERARHGLGQQAQMLLSQLHAHHRIEDVHYFPRLSALEPGLQHGFEILDHDHHALDEKLHALADATNRLLRAEPIRLTDRAGALHGELAGFSRFLDRHLLDEEELVVPIILKNGAELEG</sequence>
<dbReference type="RefSeq" id="WP_132604694.1">
    <property type="nucleotide sequence ID" value="NZ_NRRP01000003.1"/>
</dbReference>
<gene>
    <name evidence="2" type="ORF">EV656_110103</name>
</gene>
<dbReference type="EMBL" id="SLXL01000010">
    <property type="protein sequence ID" value="TCP21634.1"/>
    <property type="molecule type" value="Genomic_DNA"/>
</dbReference>
<dbReference type="Pfam" id="PF01814">
    <property type="entry name" value="Hemerythrin"/>
    <property type="match status" value="1"/>
</dbReference>
<reference evidence="2 3" key="1">
    <citation type="submission" date="2019-03" db="EMBL/GenBank/DDBJ databases">
        <title>Genomic Encyclopedia of Type Strains, Phase IV (KMG-IV): sequencing the most valuable type-strain genomes for metagenomic binning, comparative biology and taxonomic classification.</title>
        <authorList>
            <person name="Goeker M."/>
        </authorList>
    </citation>
    <scope>NUCLEOTIDE SEQUENCE [LARGE SCALE GENOMIC DNA]</scope>
    <source>
        <strain evidence="2 3">DSM 2781</strain>
    </source>
</reference>
<dbReference type="AlphaFoldDB" id="A0A4R2NKF1"/>
<dbReference type="InterPro" id="IPR012312">
    <property type="entry name" value="Hemerythrin-like"/>
</dbReference>
<evidence type="ECO:0000313" key="2">
    <source>
        <dbReference type="EMBL" id="TCP21634.1"/>
    </source>
</evidence>
<feature type="domain" description="Hemerythrin-like" evidence="1">
    <location>
        <begin position="39"/>
        <end position="178"/>
    </location>
</feature>